<dbReference type="GeneTree" id="ENSGT00960000186612"/>
<gene>
    <name evidence="15" type="primary">ORYCUNV1R1595</name>
</gene>
<feature type="transmembrane region" description="Helical" evidence="13">
    <location>
        <begin position="266"/>
        <end position="290"/>
    </location>
</feature>
<dbReference type="PROSITE" id="PS50262">
    <property type="entry name" value="G_PROTEIN_RECEP_F1_2"/>
    <property type="match status" value="1"/>
</dbReference>
<dbReference type="HOGENOM" id="CLU_058641_1_1_1"/>
<evidence type="ECO:0000256" key="1">
    <source>
        <dbReference type="ARBA" id="ARBA00003878"/>
    </source>
</evidence>
<reference evidence="15 16" key="1">
    <citation type="journal article" date="2011" name="Nature">
        <title>A high-resolution map of human evolutionary constraint using 29 mammals.</title>
        <authorList>
            <person name="Lindblad-Toh K."/>
            <person name="Garber M."/>
            <person name="Zuk O."/>
            <person name="Lin M.F."/>
            <person name="Parker B.J."/>
            <person name="Washietl S."/>
            <person name="Kheradpour P."/>
            <person name="Ernst J."/>
            <person name="Jordan G."/>
            <person name="Mauceli E."/>
            <person name="Ward L.D."/>
            <person name="Lowe C.B."/>
            <person name="Holloway A.K."/>
            <person name="Clamp M."/>
            <person name="Gnerre S."/>
            <person name="Alfoldi J."/>
            <person name="Beal K."/>
            <person name="Chang J."/>
            <person name="Clawson H."/>
            <person name="Cuff J."/>
            <person name="Di Palma F."/>
            <person name="Fitzgerald S."/>
            <person name="Flicek P."/>
            <person name="Guttman M."/>
            <person name="Hubisz M.J."/>
            <person name="Jaffe D.B."/>
            <person name="Jungreis I."/>
            <person name="Kent W.J."/>
            <person name="Kostka D."/>
            <person name="Lara M."/>
            <person name="Martins A.L."/>
            <person name="Massingham T."/>
            <person name="Moltke I."/>
            <person name="Raney B.J."/>
            <person name="Rasmussen M.D."/>
            <person name="Robinson J."/>
            <person name="Stark A."/>
            <person name="Vilella A.J."/>
            <person name="Wen J."/>
            <person name="Xie X."/>
            <person name="Zody M.C."/>
            <person name="Baldwin J."/>
            <person name="Bloom T."/>
            <person name="Chin C.W."/>
            <person name="Heiman D."/>
            <person name="Nicol R."/>
            <person name="Nusbaum C."/>
            <person name="Young S."/>
            <person name="Wilkinson J."/>
            <person name="Worley K.C."/>
            <person name="Kovar C.L."/>
            <person name="Muzny D.M."/>
            <person name="Gibbs R.A."/>
            <person name="Cree A."/>
            <person name="Dihn H.H."/>
            <person name="Fowler G."/>
            <person name="Jhangiani S."/>
            <person name="Joshi V."/>
            <person name="Lee S."/>
            <person name="Lewis L.R."/>
            <person name="Nazareth L.V."/>
            <person name="Okwuonu G."/>
            <person name="Santibanez J."/>
            <person name="Warren W.C."/>
            <person name="Mardis E.R."/>
            <person name="Weinstock G.M."/>
            <person name="Wilson R.K."/>
            <person name="Delehaunty K."/>
            <person name="Dooling D."/>
            <person name="Fronik C."/>
            <person name="Fulton L."/>
            <person name="Fulton B."/>
            <person name="Graves T."/>
            <person name="Minx P."/>
            <person name="Sodergren E."/>
            <person name="Birney E."/>
            <person name="Margulies E.H."/>
            <person name="Herrero J."/>
            <person name="Green E.D."/>
            <person name="Haussler D."/>
            <person name="Siepel A."/>
            <person name="Goldman N."/>
            <person name="Pollard K.S."/>
            <person name="Pedersen J.S."/>
            <person name="Lander E.S."/>
            <person name="Kellis M."/>
        </authorList>
    </citation>
    <scope>NUCLEOTIDE SEQUENCE [LARGE SCALE GENOMIC DNA]</scope>
    <source>
        <strain evidence="16">Thorbecke</strain>
    </source>
</reference>
<dbReference type="RefSeq" id="NP_001160754.1">
    <property type="nucleotide sequence ID" value="NM_001167282.1"/>
</dbReference>
<dbReference type="Ensembl" id="ENSOCUT00000002550.3">
    <property type="protein sequence ID" value="ENSOCUP00000024243.2"/>
    <property type="gene ID" value="ENSOCUG00000030592.1"/>
</dbReference>
<dbReference type="PaxDb" id="9986-ENSOCUP00000024243"/>
<dbReference type="GO" id="GO:0007606">
    <property type="term" value="P:sensory perception of chemical stimulus"/>
    <property type="evidence" value="ECO:0007669"/>
    <property type="project" value="UniProtKB-ARBA"/>
</dbReference>
<comment type="function">
    <text evidence="1">Putative pheromone receptor.</text>
</comment>
<comment type="subcellular location">
    <subcellularLocation>
        <location evidence="2 13">Cell membrane</location>
        <topology evidence="2 13">Multi-pass membrane protein</topology>
    </subcellularLocation>
</comment>
<name>G1U4C3_RABIT</name>
<sequence>MVARDWTMGMIFLSQTILGTLGNFSLLSHYLYLHFTGCKFRPTDLIIKHLTVANCLVILSRGVPQTMAALGMKHFLSDAGCKLVFYVHSVGRDVSIGSTCLLSISQAMTISPTHSRWMDLKVKALKCIGPSSILCWILNLTIDIIVPVHMTGKRSDKNITKKTDFGDCYLVSHGKYIDSLNAVLLLFRDVFFVGLMFWASSFMVFILYRHKQQVQYIHRTNISCRSSPESRAIHSILMLVSTFVSLCTLSSILHFFIAVLDNHSVWLVNTSALITGSFPTVSPCILMSYYSRVPRPVVHTQG</sequence>
<dbReference type="Pfam" id="PF03402">
    <property type="entry name" value="V1R"/>
    <property type="match status" value="1"/>
</dbReference>
<organism evidence="15 16">
    <name type="scientific">Oryctolagus cuniculus</name>
    <name type="common">Rabbit</name>
    <dbReference type="NCBI Taxonomy" id="9986"/>
    <lineage>
        <taxon>Eukaryota</taxon>
        <taxon>Metazoa</taxon>
        <taxon>Chordata</taxon>
        <taxon>Craniata</taxon>
        <taxon>Vertebrata</taxon>
        <taxon>Euteleostomi</taxon>
        <taxon>Mammalia</taxon>
        <taxon>Eutheria</taxon>
        <taxon>Euarchontoglires</taxon>
        <taxon>Glires</taxon>
        <taxon>Lagomorpha</taxon>
        <taxon>Leporidae</taxon>
        <taxon>Oryctolagus</taxon>
    </lineage>
</organism>
<dbReference type="CTD" id="100311062"/>
<evidence type="ECO:0000256" key="4">
    <source>
        <dbReference type="ARBA" id="ARBA00022475"/>
    </source>
</evidence>
<evidence type="ECO:0000256" key="13">
    <source>
        <dbReference type="RuleBase" id="RU364061"/>
    </source>
</evidence>
<feature type="transmembrane region" description="Helical" evidence="13">
    <location>
        <begin position="124"/>
        <end position="146"/>
    </location>
</feature>
<keyword evidence="12 13" id="KW-0807">Transducer</keyword>
<feature type="transmembrane region" description="Helical" evidence="13">
    <location>
        <begin position="236"/>
        <end position="260"/>
    </location>
</feature>
<reference evidence="15" key="2">
    <citation type="submission" date="2025-08" db="UniProtKB">
        <authorList>
            <consortium name="Ensembl"/>
        </authorList>
    </citation>
    <scope>IDENTIFICATION</scope>
    <source>
        <strain evidence="15">Thorbecke</strain>
    </source>
</reference>
<keyword evidence="9 13" id="KW-0472">Membrane</keyword>
<proteinExistence type="inferred from homology"/>
<dbReference type="GeneID" id="100311062"/>
<keyword evidence="11" id="KW-0325">Glycoprotein</keyword>
<keyword evidence="5 13" id="KW-0589">Pheromone response</keyword>
<evidence type="ECO:0000256" key="12">
    <source>
        <dbReference type="ARBA" id="ARBA00023224"/>
    </source>
</evidence>
<dbReference type="InParanoid" id="G1U4C3"/>
<evidence type="ECO:0000256" key="9">
    <source>
        <dbReference type="ARBA" id="ARBA00023136"/>
    </source>
</evidence>
<keyword evidence="6 13" id="KW-0812">Transmembrane</keyword>
<feature type="transmembrane region" description="Helical" evidence="13">
    <location>
        <begin position="12"/>
        <end position="33"/>
    </location>
</feature>
<dbReference type="PANTHER" id="PTHR24062">
    <property type="entry name" value="VOMERONASAL TYPE-1 RECEPTOR"/>
    <property type="match status" value="1"/>
</dbReference>
<evidence type="ECO:0000313" key="16">
    <source>
        <dbReference type="Proteomes" id="UP000001811"/>
    </source>
</evidence>
<dbReference type="Gene3D" id="1.20.1070.10">
    <property type="entry name" value="Rhodopsin 7-helix transmembrane proteins"/>
    <property type="match status" value="1"/>
</dbReference>
<dbReference type="eggNOG" id="ENOG502RD1P">
    <property type="taxonomic scope" value="Eukaryota"/>
</dbReference>
<evidence type="ECO:0000259" key="14">
    <source>
        <dbReference type="PROSITE" id="PS50262"/>
    </source>
</evidence>
<keyword evidence="16" id="KW-1185">Reference proteome</keyword>
<dbReference type="GO" id="GO:0005886">
    <property type="term" value="C:plasma membrane"/>
    <property type="evidence" value="ECO:0007669"/>
    <property type="project" value="UniProtKB-SubCell"/>
</dbReference>
<dbReference type="FunFam" id="1.20.1070.10:FF:000033">
    <property type="entry name" value="Vomeronasal type-1 receptor"/>
    <property type="match status" value="1"/>
</dbReference>
<dbReference type="GO" id="GO:0019236">
    <property type="term" value="P:response to pheromone"/>
    <property type="evidence" value="ECO:0007669"/>
    <property type="project" value="UniProtKB-KW"/>
</dbReference>
<evidence type="ECO:0000256" key="3">
    <source>
        <dbReference type="ARBA" id="ARBA00010663"/>
    </source>
</evidence>
<accession>G1U4C3</accession>
<keyword evidence="10 13" id="KW-0675">Receptor</keyword>
<protein>
    <recommendedName>
        <fullName evidence="13">Vomeronasal type-1 receptor</fullName>
    </recommendedName>
</protein>
<dbReference type="KEGG" id="ocu:100311062"/>
<dbReference type="OrthoDB" id="9606139at2759"/>
<evidence type="ECO:0000256" key="10">
    <source>
        <dbReference type="ARBA" id="ARBA00023170"/>
    </source>
</evidence>
<keyword evidence="8 13" id="KW-0297">G-protein coupled receptor</keyword>
<evidence type="ECO:0000256" key="8">
    <source>
        <dbReference type="ARBA" id="ARBA00023040"/>
    </source>
</evidence>
<evidence type="ECO:0000256" key="7">
    <source>
        <dbReference type="ARBA" id="ARBA00022989"/>
    </source>
</evidence>
<reference evidence="15" key="3">
    <citation type="submission" date="2025-09" db="UniProtKB">
        <authorList>
            <consortium name="Ensembl"/>
        </authorList>
    </citation>
    <scope>IDENTIFICATION</scope>
    <source>
        <strain evidence="15">Thorbecke</strain>
    </source>
</reference>
<keyword evidence="4 13" id="KW-1003">Cell membrane</keyword>
<evidence type="ECO:0000256" key="11">
    <source>
        <dbReference type="ARBA" id="ARBA00023180"/>
    </source>
</evidence>
<keyword evidence="7 13" id="KW-1133">Transmembrane helix</keyword>
<dbReference type="InterPro" id="IPR017452">
    <property type="entry name" value="GPCR_Rhodpsn_7TM"/>
</dbReference>
<dbReference type="PRINTS" id="PR01534">
    <property type="entry name" value="VOMERONASL1R"/>
</dbReference>
<dbReference type="Proteomes" id="UP000001811">
    <property type="component" value="Unplaced"/>
</dbReference>
<evidence type="ECO:0000256" key="6">
    <source>
        <dbReference type="ARBA" id="ARBA00022692"/>
    </source>
</evidence>
<dbReference type="FunCoup" id="G1U4C3">
    <property type="interactions" value="185"/>
</dbReference>
<feature type="domain" description="G-protein coupled receptors family 1 profile" evidence="14">
    <location>
        <begin position="22"/>
        <end position="286"/>
    </location>
</feature>
<feature type="transmembrane region" description="Helical" evidence="13">
    <location>
        <begin position="190"/>
        <end position="208"/>
    </location>
</feature>
<dbReference type="CDD" id="cd13949">
    <property type="entry name" value="7tm_V1R_pheromone"/>
    <property type="match status" value="1"/>
</dbReference>
<evidence type="ECO:0000256" key="5">
    <source>
        <dbReference type="ARBA" id="ARBA00022507"/>
    </source>
</evidence>
<evidence type="ECO:0000313" key="15">
    <source>
        <dbReference type="Ensembl" id="ENSOCUP00000024243.2"/>
    </source>
</evidence>
<dbReference type="InterPro" id="IPR004072">
    <property type="entry name" value="Vmron_rcpt_1"/>
</dbReference>
<dbReference type="GO" id="GO:0016503">
    <property type="term" value="F:pheromone receptor activity"/>
    <property type="evidence" value="ECO:0007669"/>
    <property type="project" value="InterPro"/>
</dbReference>
<comment type="similarity">
    <text evidence="3 13">Belongs to the G-protein coupled receptor 1 family.</text>
</comment>
<dbReference type="SUPFAM" id="SSF81321">
    <property type="entry name" value="Family A G protein-coupled receptor-like"/>
    <property type="match status" value="1"/>
</dbReference>
<dbReference type="AlphaFoldDB" id="G1U4C3"/>
<evidence type="ECO:0000256" key="2">
    <source>
        <dbReference type="ARBA" id="ARBA00004651"/>
    </source>
</evidence>